<keyword evidence="2" id="KW-0812">Transmembrane</keyword>
<keyword evidence="4" id="KW-1185">Reference proteome</keyword>
<evidence type="ECO:0000256" key="1">
    <source>
        <dbReference type="SAM" id="MobiDB-lite"/>
    </source>
</evidence>
<feature type="transmembrane region" description="Helical" evidence="2">
    <location>
        <begin position="347"/>
        <end position="371"/>
    </location>
</feature>
<dbReference type="Gene3D" id="3.40.50.2300">
    <property type="match status" value="1"/>
</dbReference>
<sequence>MVDDQSGAHVADQGRTPRFLAVFDALRSRPPRRRYTRVARMERRVARRLPADKHDGLQRGDVAEPPPVLDLAVSRSADRPEVLRMLLERGGADLVWRLPEAGDPGGGRTPGDGEPAEDGAVEGASGGSGSAAPVRTGRAGGSGSLDRFRRRRFPRNTDVEGTGAPLADPPPRGEGADADTPVTTDQLYDLLEHLVDGRLAPLGDQPEPPRHRKPPAPPRFTRLGSLLWLRRCDLAVVQTNVSGSEVSQDRAELHSDSKTQVEVINELRRVRLERARERRELLLDLAKQRTSAPEDDAAPADAPSRWERTRSLYVVRWRWLAFAASRTSRWATRVSDKVTFGKLDEKVLTPLAFVVSLVVTATPFAVLGLVAQQLNELIGLLAGVGLTAAYAVVAFFLLLPWRPYRWLNRHRYVAHGAGGDKALPNHRERGIHVLGQLNAPDGGPGRISADTRPPGVHRLAVNAFLDDLHHAYGAAGRRRRKRRQRPALILEQDRLDPVARYLVLLVEDERLRRGFPDPLLIVQVRDARTPSLVAGAVDTGRYPSLPEGEGATPQAPEVGRWTRARHAAGTLGTDRLVRQEVGPLQDAWLGRSWQPEPVWVFTAPVLAGLWTAGSAACVALAVVMGVVVVPALHPCVQRGLVVPVGVDTRNGECVGVTFGDFVFHERLEEVTERIRDQNRAVDGSGDPYVTIAYIAELGIANPDDPSLSGAQGELLGLAFQQDQHNELVGRDGTPKIKLLIGNAGEGWGHADRTAREIAARAENTYLGMDRPIGAVGFGHSVAPNSEAIQIVGDAGIPMVGTTATYDDVAQHGARQHNEFFFPVAPANSRIAEQAAYWAYHGVPWTTEEGAEHGLEPARTAVAIASGRRAADGGEHEQYGPHLAELFMTAFEEEGGTVWEGVRGLGAQEYADGTLLYRSGDLEEDTTFRDHLDRLCTEDPPDLLYFAGRSADFTAFHDYFKTAGGSACVGGDMTILGGDDIAKFVADEEDRISQSLRHPVFYTPLAASGDWGESEVLAEDDAQGFYTAVDRLVQELYQEDGDDEGRPVPRTELPSIAHAAVASDALLVVSRAMPHTGLTPEELSARGPLRLVGLDRTPFLRTQEDYEGRRDQLLAGIQGTSGLTGMSGYIEFDRSVDGNWFSERLVQLVLVGPSSGGDRQHVIHRCGMSSADLRPDEPGCG</sequence>
<feature type="region of interest" description="Disordered" evidence="1">
    <location>
        <begin position="97"/>
        <end position="181"/>
    </location>
</feature>
<organism evidence="3 4">
    <name type="scientific">Nocardiopsis codii</name>
    <dbReference type="NCBI Taxonomy" id="3065942"/>
    <lineage>
        <taxon>Bacteria</taxon>
        <taxon>Bacillati</taxon>
        <taxon>Actinomycetota</taxon>
        <taxon>Actinomycetes</taxon>
        <taxon>Streptosporangiales</taxon>
        <taxon>Nocardiopsidaceae</taxon>
        <taxon>Nocardiopsis</taxon>
    </lineage>
</organism>
<feature type="region of interest" description="Disordered" evidence="1">
    <location>
        <begin position="199"/>
        <end position="218"/>
    </location>
</feature>
<dbReference type="Proteomes" id="UP001356095">
    <property type="component" value="Unassembled WGS sequence"/>
</dbReference>
<keyword evidence="2" id="KW-1133">Transmembrane helix</keyword>
<protein>
    <submittedName>
        <fullName evidence="3">ABC transporter substrate-binding protein</fullName>
    </submittedName>
</protein>
<dbReference type="EMBL" id="JAUZMY010000003">
    <property type="protein sequence ID" value="MEE2036597.1"/>
    <property type="molecule type" value="Genomic_DNA"/>
</dbReference>
<dbReference type="RefSeq" id="WP_330090387.1">
    <property type="nucleotide sequence ID" value="NZ_JAUZMY010000003.1"/>
</dbReference>
<evidence type="ECO:0000313" key="4">
    <source>
        <dbReference type="Proteomes" id="UP001356095"/>
    </source>
</evidence>
<proteinExistence type="predicted"/>
<gene>
    <name evidence="3" type="ORF">Q8791_05085</name>
</gene>
<dbReference type="CDD" id="cd06268">
    <property type="entry name" value="PBP1_ABC_transporter_LIVBP-like"/>
    <property type="match status" value="1"/>
</dbReference>
<reference evidence="3 4" key="1">
    <citation type="submission" date="2023-08" db="EMBL/GenBank/DDBJ databases">
        <authorList>
            <person name="Girao M."/>
            <person name="Carvalho M.F."/>
        </authorList>
    </citation>
    <scope>NUCLEOTIDE SEQUENCE [LARGE SCALE GENOMIC DNA]</scope>
    <source>
        <strain evidence="3 4">CT-R113</strain>
    </source>
</reference>
<evidence type="ECO:0000313" key="3">
    <source>
        <dbReference type="EMBL" id="MEE2036597.1"/>
    </source>
</evidence>
<name>A0ABU7K4X7_9ACTN</name>
<accession>A0ABU7K4X7</accession>
<evidence type="ECO:0000256" key="2">
    <source>
        <dbReference type="SAM" id="Phobius"/>
    </source>
</evidence>
<dbReference type="InterPro" id="IPR028082">
    <property type="entry name" value="Peripla_BP_I"/>
</dbReference>
<dbReference type="SUPFAM" id="SSF53822">
    <property type="entry name" value="Periplasmic binding protein-like I"/>
    <property type="match status" value="1"/>
</dbReference>
<comment type="caution">
    <text evidence="3">The sequence shown here is derived from an EMBL/GenBank/DDBJ whole genome shotgun (WGS) entry which is preliminary data.</text>
</comment>
<keyword evidence="2" id="KW-0472">Membrane</keyword>
<feature type="transmembrane region" description="Helical" evidence="2">
    <location>
        <begin position="377"/>
        <end position="401"/>
    </location>
</feature>